<accession>A0ABW7QV47</accession>
<evidence type="ECO:0000313" key="2">
    <source>
        <dbReference type="EMBL" id="MFH8547201.1"/>
    </source>
</evidence>
<reference evidence="2 3" key="1">
    <citation type="submission" date="2024-10" db="EMBL/GenBank/DDBJ databases">
        <title>The Natural Products Discovery Center: Release of the First 8490 Sequenced Strains for Exploring Actinobacteria Biosynthetic Diversity.</title>
        <authorList>
            <person name="Kalkreuter E."/>
            <person name="Kautsar S.A."/>
            <person name="Yang D."/>
            <person name="Bader C.D."/>
            <person name="Teijaro C.N."/>
            <person name="Fluegel L."/>
            <person name="Davis C.M."/>
            <person name="Simpson J.R."/>
            <person name="Lauterbach L."/>
            <person name="Steele A.D."/>
            <person name="Gui C."/>
            <person name="Meng S."/>
            <person name="Li G."/>
            <person name="Viehrig K."/>
            <person name="Ye F."/>
            <person name="Su P."/>
            <person name="Kiefer A.F."/>
            <person name="Nichols A."/>
            <person name="Cepeda A.J."/>
            <person name="Yan W."/>
            <person name="Fan B."/>
            <person name="Jiang Y."/>
            <person name="Adhikari A."/>
            <person name="Zheng C.-J."/>
            <person name="Schuster L."/>
            <person name="Cowan T.M."/>
            <person name="Smanski M.J."/>
            <person name="Chevrette M.G."/>
            <person name="De Carvalho L.P.S."/>
            <person name="Shen B."/>
        </authorList>
    </citation>
    <scope>NUCLEOTIDE SEQUENCE [LARGE SCALE GENOMIC DNA]</scope>
    <source>
        <strain evidence="2 3">NPDC017990</strain>
    </source>
</reference>
<gene>
    <name evidence="2" type="ORF">ACH4F9_19555</name>
</gene>
<protein>
    <recommendedName>
        <fullName evidence="4">Secreted protein</fullName>
    </recommendedName>
</protein>
<comment type="caution">
    <text evidence="2">The sequence shown here is derived from an EMBL/GenBank/DDBJ whole genome shotgun (WGS) entry which is preliminary data.</text>
</comment>
<feature type="compositionally biased region" description="Basic and acidic residues" evidence="1">
    <location>
        <begin position="101"/>
        <end position="111"/>
    </location>
</feature>
<feature type="region of interest" description="Disordered" evidence="1">
    <location>
        <begin position="136"/>
        <end position="161"/>
    </location>
</feature>
<keyword evidence="3" id="KW-1185">Reference proteome</keyword>
<evidence type="ECO:0000256" key="1">
    <source>
        <dbReference type="SAM" id="MobiDB-lite"/>
    </source>
</evidence>
<dbReference type="Proteomes" id="UP001610818">
    <property type="component" value="Unassembled WGS sequence"/>
</dbReference>
<proteinExistence type="predicted"/>
<dbReference type="RefSeq" id="WP_397713153.1">
    <property type="nucleotide sequence ID" value="NZ_JBIRGN010000003.1"/>
</dbReference>
<evidence type="ECO:0008006" key="4">
    <source>
        <dbReference type="Google" id="ProtNLM"/>
    </source>
</evidence>
<organism evidence="2 3">
    <name type="scientific">Streptomyces longisporoflavus</name>
    <dbReference type="NCBI Taxonomy" id="28044"/>
    <lineage>
        <taxon>Bacteria</taxon>
        <taxon>Bacillati</taxon>
        <taxon>Actinomycetota</taxon>
        <taxon>Actinomycetes</taxon>
        <taxon>Kitasatosporales</taxon>
        <taxon>Streptomycetaceae</taxon>
        <taxon>Streptomyces</taxon>
    </lineage>
</organism>
<sequence>MARFAHAATRSRGPAASRTCGLAASRTRGPAALSAVLLAVLITLLGPSVSGSEHPWLPGGTVTGADTAASAESMPHAGDPVPSEPYAENAAPGDSAAMVRSHRDATGERHAPPLSAPGASRITMAAPLRLRVAPGPKALPPASAYPALGHGMRAPPAPSGN</sequence>
<evidence type="ECO:0000313" key="3">
    <source>
        <dbReference type="Proteomes" id="UP001610818"/>
    </source>
</evidence>
<name>A0ABW7QV47_9ACTN</name>
<dbReference type="EMBL" id="JBIRGQ010000003">
    <property type="protein sequence ID" value="MFH8547201.1"/>
    <property type="molecule type" value="Genomic_DNA"/>
</dbReference>
<feature type="region of interest" description="Disordered" evidence="1">
    <location>
        <begin position="52"/>
        <end position="119"/>
    </location>
</feature>